<accession>A0A412AXK3</accession>
<comment type="caution">
    <text evidence="2">The sequence shown here is derived from an EMBL/GenBank/DDBJ whole genome shotgun (WGS) entry which is preliminary data.</text>
</comment>
<protein>
    <submittedName>
        <fullName evidence="2">Uncharacterized protein</fullName>
    </submittedName>
</protein>
<organism evidence="2 3">
    <name type="scientific">[Clostridium] leptum</name>
    <dbReference type="NCBI Taxonomy" id="1535"/>
    <lineage>
        <taxon>Bacteria</taxon>
        <taxon>Bacillati</taxon>
        <taxon>Bacillota</taxon>
        <taxon>Clostridia</taxon>
        <taxon>Eubacteriales</taxon>
        <taxon>Oscillospiraceae</taxon>
        <taxon>Oscillospiraceae incertae sedis</taxon>
    </lineage>
</organism>
<dbReference type="AlphaFoldDB" id="A0A412AXK3"/>
<gene>
    <name evidence="2" type="ORF">DWY99_07115</name>
</gene>
<proteinExistence type="predicted"/>
<dbReference type="Proteomes" id="UP000284751">
    <property type="component" value="Unassembled WGS sequence"/>
</dbReference>
<sequence>MAWRLIRQRAYSAARAADFICRGLLIENFPRSCVLMIKQRWNHLTGKQHTGTSRGRARLLKARKASSNGALSVLSGRKGKIFKINKVPSRPNRRHEGGSLWKSCYVRP</sequence>
<reference evidence="2 3" key="1">
    <citation type="submission" date="2018-08" db="EMBL/GenBank/DDBJ databases">
        <title>A genome reference for cultivated species of the human gut microbiota.</title>
        <authorList>
            <person name="Zou Y."/>
            <person name="Xue W."/>
            <person name="Luo G."/>
        </authorList>
    </citation>
    <scope>NUCLEOTIDE SEQUENCE [LARGE SCALE GENOMIC DNA]</scope>
    <source>
        <strain evidence="2 3">AF28-26</strain>
    </source>
</reference>
<evidence type="ECO:0000313" key="2">
    <source>
        <dbReference type="EMBL" id="RGQ40895.1"/>
    </source>
</evidence>
<dbReference type="EMBL" id="QRTC01000023">
    <property type="protein sequence ID" value="RGQ40895.1"/>
    <property type="molecule type" value="Genomic_DNA"/>
</dbReference>
<evidence type="ECO:0000313" key="3">
    <source>
        <dbReference type="Proteomes" id="UP000284751"/>
    </source>
</evidence>
<feature type="region of interest" description="Disordered" evidence="1">
    <location>
        <begin position="88"/>
        <end position="108"/>
    </location>
</feature>
<name>A0A412AXK3_9FIRM</name>
<evidence type="ECO:0000256" key="1">
    <source>
        <dbReference type="SAM" id="MobiDB-lite"/>
    </source>
</evidence>